<dbReference type="Proteomes" id="UP000244013">
    <property type="component" value="Unassembled WGS sequence"/>
</dbReference>
<gene>
    <name evidence="1" type="ORF">C8J25_10371</name>
</gene>
<dbReference type="GeneID" id="91008119"/>
<reference evidence="1 2" key="1">
    <citation type="submission" date="2018-04" db="EMBL/GenBank/DDBJ databases">
        <title>Genomic Encyclopedia of Type Strains, Phase III (KMG-III): the genomes of soil and plant-associated and newly described type strains.</title>
        <authorList>
            <person name="Whitman W."/>
        </authorList>
    </citation>
    <scope>NUCLEOTIDE SEQUENCE [LARGE SCALE GENOMIC DNA]</scope>
    <source>
        <strain evidence="1 2">MA-olki</strain>
    </source>
</reference>
<organism evidence="1 2">
    <name type="scientific">Sphingomonas faeni</name>
    <dbReference type="NCBI Taxonomy" id="185950"/>
    <lineage>
        <taxon>Bacteria</taxon>
        <taxon>Pseudomonadati</taxon>
        <taxon>Pseudomonadota</taxon>
        <taxon>Alphaproteobacteria</taxon>
        <taxon>Sphingomonadales</taxon>
        <taxon>Sphingomonadaceae</taxon>
        <taxon>Sphingomonas</taxon>
    </lineage>
</organism>
<comment type="caution">
    <text evidence="1">The sequence shown here is derived from an EMBL/GenBank/DDBJ whole genome shotgun (WGS) entry which is preliminary data.</text>
</comment>
<accession>A0A2T5U757</accession>
<dbReference type="RefSeq" id="WP_208622546.1">
    <property type="nucleotide sequence ID" value="NZ_QAYE01000003.1"/>
</dbReference>
<dbReference type="AlphaFoldDB" id="A0A2T5U757"/>
<sequence>MLWLSSVTDPQVFRGYVEDVDYRTLAGPMREASLIQAVLQPIRDLPA</sequence>
<evidence type="ECO:0000313" key="1">
    <source>
        <dbReference type="EMBL" id="PTW47356.1"/>
    </source>
</evidence>
<dbReference type="EMBL" id="QAYE01000003">
    <property type="protein sequence ID" value="PTW47356.1"/>
    <property type="molecule type" value="Genomic_DNA"/>
</dbReference>
<protein>
    <submittedName>
        <fullName evidence="1">Uncharacterized protein</fullName>
    </submittedName>
</protein>
<evidence type="ECO:0000313" key="2">
    <source>
        <dbReference type="Proteomes" id="UP000244013"/>
    </source>
</evidence>
<name>A0A2T5U757_9SPHN</name>
<proteinExistence type="predicted"/>